<organism evidence="2 3">
    <name type="scientific">Trapa natans</name>
    <name type="common">Water chestnut</name>
    <dbReference type="NCBI Taxonomy" id="22666"/>
    <lineage>
        <taxon>Eukaryota</taxon>
        <taxon>Viridiplantae</taxon>
        <taxon>Streptophyta</taxon>
        <taxon>Embryophyta</taxon>
        <taxon>Tracheophyta</taxon>
        <taxon>Spermatophyta</taxon>
        <taxon>Magnoliopsida</taxon>
        <taxon>eudicotyledons</taxon>
        <taxon>Gunneridae</taxon>
        <taxon>Pentapetalae</taxon>
        <taxon>rosids</taxon>
        <taxon>malvids</taxon>
        <taxon>Myrtales</taxon>
        <taxon>Lythraceae</taxon>
        <taxon>Trapa</taxon>
    </lineage>
</organism>
<evidence type="ECO:0000313" key="3">
    <source>
        <dbReference type="Proteomes" id="UP001346149"/>
    </source>
</evidence>
<proteinExistence type="predicted"/>
<dbReference type="AlphaFoldDB" id="A0AAN7LIQ2"/>
<accession>A0AAN7LIQ2</accession>
<feature type="compositionally biased region" description="Basic and acidic residues" evidence="1">
    <location>
        <begin position="37"/>
        <end position="52"/>
    </location>
</feature>
<reference evidence="2 3" key="1">
    <citation type="journal article" date="2023" name="Hortic Res">
        <title>Pangenome of water caltrop reveals structural variations and asymmetric subgenome divergence after allopolyploidization.</title>
        <authorList>
            <person name="Zhang X."/>
            <person name="Chen Y."/>
            <person name="Wang L."/>
            <person name="Yuan Y."/>
            <person name="Fang M."/>
            <person name="Shi L."/>
            <person name="Lu R."/>
            <person name="Comes H.P."/>
            <person name="Ma Y."/>
            <person name="Chen Y."/>
            <person name="Huang G."/>
            <person name="Zhou Y."/>
            <person name="Zheng Z."/>
            <person name="Qiu Y."/>
        </authorList>
    </citation>
    <scope>NUCLEOTIDE SEQUENCE [LARGE SCALE GENOMIC DNA]</scope>
    <source>
        <strain evidence="2">F231</strain>
    </source>
</reference>
<evidence type="ECO:0000313" key="2">
    <source>
        <dbReference type="EMBL" id="KAK4785469.1"/>
    </source>
</evidence>
<name>A0AAN7LIQ2_TRANT</name>
<protein>
    <submittedName>
        <fullName evidence="2">Uncharacterized protein</fullName>
    </submittedName>
</protein>
<feature type="compositionally biased region" description="Polar residues" evidence="1">
    <location>
        <begin position="54"/>
        <end position="73"/>
    </location>
</feature>
<dbReference type="EMBL" id="JAXQNO010000013">
    <property type="protein sequence ID" value="KAK4785469.1"/>
    <property type="molecule type" value="Genomic_DNA"/>
</dbReference>
<sequence length="85" mass="9464">MTIKDRIPCYFDQITLRLQSLSSSPTGHTPAKNLHKNRLEKPLESPPDRKVSCSEASALSPQQQLNKLQSPITKSAYKGQEAAEE</sequence>
<comment type="caution">
    <text evidence="2">The sequence shown here is derived from an EMBL/GenBank/DDBJ whole genome shotgun (WGS) entry which is preliminary data.</text>
</comment>
<dbReference type="Proteomes" id="UP001346149">
    <property type="component" value="Unassembled WGS sequence"/>
</dbReference>
<evidence type="ECO:0000256" key="1">
    <source>
        <dbReference type="SAM" id="MobiDB-lite"/>
    </source>
</evidence>
<keyword evidence="3" id="KW-1185">Reference proteome</keyword>
<feature type="region of interest" description="Disordered" evidence="1">
    <location>
        <begin position="20"/>
        <end position="85"/>
    </location>
</feature>
<gene>
    <name evidence="2" type="ORF">SAY86_002158</name>
</gene>